<name>A0AAU7AUX0_9ACTN</name>
<protein>
    <submittedName>
        <fullName evidence="2">Uncharacterized protein</fullName>
    </submittedName>
</protein>
<keyword evidence="1" id="KW-0732">Signal</keyword>
<reference evidence="2" key="1">
    <citation type="submission" date="2022-12" db="EMBL/GenBank/DDBJ databases">
        <title>Paraconexibacter alkalitolerans sp. nov. and Baekduia alba sp. nov., isolated from soil and emended description of the genera Paraconexibacter (Chun et al., 2020) and Baekduia (An et al., 2020).</title>
        <authorList>
            <person name="Vieira S."/>
            <person name="Huber K.J."/>
            <person name="Geppert A."/>
            <person name="Wolf J."/>
            <person name="Neumann-Schaal M."/>
            <person name="Muesken M."/>
            <person name="Overmann J."/>
        </authorList>
    </citation>
    <scope>NUCLEOTIDE SEQUENCE</scope>
    <source>
        <strain evidence="2">AEG42_29</strain>
    </source>
</reference>
<feature type="chain" id="PRO_5043817603" evidence="1">
    <location>
        <begin position="25"/>
        <end position="258"/>
    </location>
</feature>
<feature type="signal peptide" evidence="1">
    <location>
        <begin position="1"/>
        <end position="24"/>
    </location>
</feature>
<dbReference type="EMBL" id="CP114014">
    <property type="protein sequence ID" value="XAY05441.1"/>
    <property type="molecule type" value="Genomic_DNA"/>
</dbReference>
<sequence>MRIQHQTRLLVCGALAACVGISGAASVGAFAADPGGTPGSYWLGEQFAGLPLTDSTDSNYSYGDCEASGDAGCAPPLQVQNRTSCDRNPIGLDSDPPRVTTLRGGALVARYGGGTADVGTGRRTVTVFAVDERALTAALLGLRRRTQDAPPSALARPVYPRAVLLEIRRAVDARKLAASVPLIAQRTGVPVAGVRTRLAMARALGPGALRGVPAPRRSWKAVSADRQLVLDASLGRAPATSAKVKAAAVRVRGLVGDC</sequence>
<accession>A0AAU7AUX0</accession>
<evidence type="ECO:0000313" key="2">
    <source>
        <dbReference type="EMBL" id="XAY05441.1"/>
    </source>
</evidence>
<evidence type="ECO:0000256" key="1">
    <source>
        <dbReference type="SAM" id="SignalP"/>
    </source>
</evidence>
<dbReference type="AlphaFoldDB" id="A0AAU7AUX0"/>
<dbReference type="RefSeq" id="WP_354701949.1">
    <property type="nucleotide sequence ID" value="NZ_CP114014.1"/>
</dbReference>
<proteinExistence type="predicted"/>
<dbReference type="KEGG" id="parq:DSM112329_02291"/>
<organism evidence="2">
    <name type="scientific">Paraconexibacter sp. AEG42_29</name>
    <dbReference type="NCBI Taxonomy" id="2997339"/>
    <lineage>
        <taxon>Bacteria</taxon>
        <taxon>Bacillati</taxon>
        <taxon>Actinomycetota</taxon>
        <taxon>Thermoleophilia</taxon>
        <taxon>Solirubrobacterales</taxon>
        <taxon>Paraconexibacteraceae</taxon>
        <taxon>Paraconexibacter</taxon>
    </lineage>
</organism>
<gene>
    <name evidence="2" type="ORF">DSM112329_02291</name>
</gene>